<reference evidence="5 6" key="1">
    <citation type="submission" date="2018-05" db="EMBL/GenBank/DDBJ databases">
        <title>Evolution of GPA BGCs.</title>
        <authorList>
            <person name="Waglechner N."/>
            <person name="Wright G.D."/>
        </authorList>
    </citation>
    <scope>NUCLEOTIDE SEQUENCE [LARGE SCALE GENOMIC DNA]</scope>
    <source>
        <strain evidence="5 6">A82846</strain>
    </source>
</reference>
<dbReference type="Gene3D" id="1.10.1200.10">
    <property type="entry name" value="ACP-like"/>
    <property type="match status" value="1"/>
</dbReference>
<dbReference type="PANTHER" id="PTHR45527:SF1">
    <property type="entry name" value="FATTY ACID SYNTHASE"/>
    <property type="match status" value="1"/>
</dbReference>
<dbReference type="GO" id="GO:0043041">
    <property type="term" value="P:amino acid activation for nonribosomal peptide biosynthetic process"/>
    <property type="evidence" value="ECO:0007669"/>
    <property type="project" value="TreeGrafter"/>
</dbReference>
<keyword evidence="3" id="KW-0597">Phosphoprotein</keyword>
<evidence type="ECO:0000259" key="4">
    <source>
        <dbReference type="PROSITE" id="PS50075"/>
    </source>
</evidence>
<protein>
    <recommendedName>
        <fullName evidence="4">Carrier domain-containing protein</fullName>
    </recommendedName>
</protein>
<dbReference type="Pfam" id="PF00501">
    <property type="entry name" value="AMP-binding"/>
    <property type="match status" value="1"/>
</dbReference>
<dbReference type="PROSITE" id="PS00012">
    <property type="entry name" value="PHOSPHOPANTETHEINE"/>
    <property type="match status" value="1"/>
</dbReference>
<evidence type="ECO:0000256" key="1">
    <source>
        <dbReference type="ARBA" id="ARBA00001957"/>
    </source>
</evidence>
<dbReference type="Pfam" id="PF00550">
    <property type="entry name" value="PP-binding"/>
    <property type="match status" value="1"/>
</dbReference>
<name>A0A428Z0Q1_KIBAR</name>
<dbReference type="InterPro" id="IPR023213">
    <property type="entry name" value="CAT-like_dom_sf"/>
</dbReference>
<evidence type="ECO:0000256" key="2">
    <source>
        <dbReference type="ARBA" id="ARBA00022450"/>
    </source>
</evidence>
<gene>
    <name evidence="5" type="ORF">DMH04_34120</name>
</gene>
<dbReference type="EMBL" id="QHKI01000038">
    <property type="protein sequence ID" value="RSM77998.1"/>
    <property type="molecule type" value="Genomic_DNA"/>
</dbReference>
<dbReference type="PROSITE" id="PS00455">
    <property type="entry name" value="AMP_BINDING"/>
    <property type="match status" value="1"/>
</dbReference>
<evidence type="ECO:0000313" key="5">
    <source>
        <dbReference type="EMBL" id="RSM77998.1"/>
    </source>
</evidence>
<dbReference type="GO" id="GO:0008610">
    <property type="term" value="P:lipid biosynthetic process"/>
    <property type="evidence" value="ECO:0007669"/>
    <property type="project" value="UniProtKB-ARBA"/>
</dbReference>
<dbReference type="Gene3D" id="2.30.38.10">
    <property type="entry name" value="Luciferase, Domain 3"/>
    <property type="match status" value="1"/>
</dbReference>
<organism evidence="5 6">
    <name type="scientific">Kibdelosporangium aridum</name>
    <dbReference type="NCBI Taxonomy" id="2030"/>
    <lineage>
        <taxon>Bacteria</taxon>
        <taxon>Bacillati</taxon>
        <taxon>Actinomycetota</taxon>
        <taxon>Actinomycetes</taxon>
        <taxon>Pseudonocardiales</taxon>
        <taxon>Pseudonocardiaceae</taxon>
        <taxon>Kibdelosporangium</taxon>
    </lineage>
</organism>
<dbReference type="InterPro" id="IPR009081">
    <property type="entry name" value="PP-bd_ACP"/>
</dbReference>
<dbReference type="SUPFAM" id="SSF47336">
    <property type="entry name" value="ACP-like"/>
    <property type="match status" value="1"/>
</dbReference>
<dbReference type="InterPro" id="IPR001242">
    <property type="entry name" value="Condensation_dom"/>
</dbReference>
<dbReference type="AlphaFoldDB" id="A0A428Z0Q1"/>
<dbReference type="InterPro" id="IPR000873">
    <property type="entry name" value="AMP-dep_synth/lig_dom"/>
</dbReference>
<dbReference type="Gene3D" id="3.40.50.980">
    <property type="match status" value="2"/>
</dbReference>
<dbReference type="SUPFAM" id="SSF56801">
    <property type="entry name" value="Acetyl-CoA synthetase-like"/>
    <property type="match status" value="1"/>
</dbReference>
<evidence type="ECO:0000256" key="3">
    <source>
        <dbReference type="ARBA" id="ARBA00022553"/>
    </source>
</evidence>
<proteinExistence type="predicted"/>
<dbReference type="InterPro" id="IPR036736">
    <property type="entry name" value="ACP-like_sf"/>
</dbReference>
<feature type="domain" description="Carrier" evidence="4">
    <location>
        <begin position="961"/>
        <end position="1037"/>
    </location>
</feature>
<dbReference type="Gene3D" id="3.30.559.30">
    <property type="entry name" value="Nonribosomal peptide synthetase, condensation domain"/>
    <property type="match status" value="1"/>
</dbReference>
<dbReference type="SUPFAM" id="SSF52777">
    <property type="entry name" value="CoA-dependent acyltransferases"/>
    <property type="match status" value="2"/>
</dbReference>
<evidence type="ECO:0000313" key="6">
    <source>
        <dbReference type="Proteomes" id="UP000287547"/>
    </source>
</evidence>
<dbReference type="FunFam" id="3.40.50.12780:FF:000012">
    <property type="entry name" value="Non-ribosomal peptide synthetase"/>
    <property type="match status" value="1"/>
</dbReference>
<dbReference type="GO" id="GO:0044550">
    <property type="term" value="P:secondary metabolite biosynthetic process"/>
    <property type="evidence" value="ECO:0007669"/>
    <property type="project" value="TreeGrafter"/>
</dbReference>
<accession>A0A428Z0Q1</accession>
<dbReference type="GO" id="GO:0005737">
    <property type="term" value="C:cytoplasm"/>
    <property type="evidence" value="ECO:0007669"/>
    <property type="project" value="TreeGrafter"/>
</dbReference>
<dbReference type="InterPro" id="IPR020845">
    <property type="entry name" value="AMP-binding_CS"/>
</dbReference>
<comment type="cofactor">
    <cofactor evidence="1">
        <name>pantetheine 4'-phosphate</name>
        <dbReference type="ChEBI" id="CHEBI:47942"/>
    </cofactor>
</comment>
<keyword evidence="2" id="KW-0596">Phosphopantetheine</keyword>
<dbReference type="InterPro" id="IPR010071">
    <property type="entry name" value="AA_adenyl_dom"/>
</dbReference>
<dbReference type="Pfam" id="PF00668">
    <property type="entry name" value="Condensation"/>
    <property type="match status" value="1"/>
</dbReference>
<sequence>MDSKAEVAEYEFPLSDAQSRLLVLDQLDPGSAQYNVPAAFVVRGPFDPDAFRFAMEALVERHESLRTVFRTGPGAAPVQIISAEGQAVVRMENDVPVDTVDERMRAEAGQPFDTATGPLLRSTVYAVNDGTHRVLLVAHHLVCDGWSLRVILSDLAVAYEARLKGLPYEPPELPLQYPDYAAWQRERLARGEYGTAVAYWADQLRGAPETVALPFDRPRSAVRSSAGGVERFTLGEAVRERVAEMARSSGTTSFAVFLAGYAAFLGRLSGRADLVIGFPVSCRDRVELQEMVGMLANTLAMRVDLDGDPSFGELVGRLRDRLLESGPYQDAPFEAVVDAVAPVRETSHDPVVQVVFAYDDDSDIDTELQLPGAWVTRTDVDLEAAKFDLHLHVERQGTDLTVQFIYRKELFDALTVRAWTKNFCTLLDGLLSRPDVPMSQVDAVAADERAHVLAAGDNTATASSVDRLVPDLVADRAAERPDATALVCGDVRLTYRELIEQTDALAARLRASGVRPGVTVGLLLPRSADMGIAALAVLRAGGAYVPLDTAHPHSRLAYMVADSRISVLLTVAQTAAKGSALDVANLRIDEPAAVGADVPAQELKPSDLAYVLYTSGSTGVPKGVAVEHQSLVNLALGVRSVLAITAEDRVLQFVSFGFDVAVSDLFFTWTAGAELHIAQEDERLGADLVTRLRDSRITYVFLPPSAAMSLPAHAAGSLPHLRLLVAGGEACPAELVERLSAAGRRIVNGYGPSEATVFSTTADLSPGEPVVIGHAVPGSRTYVLDARLRPVPVGVTGEIYLAGAILARGYIGQPAMTSERFVADPYGEPGTRMYRTSDLGRIDAHGALHYLGRTDSQVKLRGYRIELGEIETLLAAVPGITVAAAAVHGTGNEQQLVAYTVGTASEEELRASLAERLPGYMVPNAFVRLDELPLNRSGKIDRSRLPKPSAQRSLAEHSYIPPGSATETAVVQVWSRVLTVDRIGVHDNFFDLGGNSVRLLAVLEGLRERHSEAALSLVDLFRHPTVAAISAHLDRSQGSSTALVSAGKRGTTRRALVRRLLDRKGIVR</sequence>
<dbReference type="GO" id="GO:0031177">
    <property type="term" value="F:phosphopantetheine binding"/>
    <property type="evidence" value="ECO:0007669"/>
    <property type="project" value="TreeGrafter"/>
</dbReference>
<dbReference type="PANTHER" id="PTHR45527">
    <property type="entry name" value="NONRIBOSOMAL PEPTIDE SYNTHETASE"/>
    <property type="match status" value="1"/>
</dbReference>
<dbReference type="Gene3D" id="3.30.300.30">
    <property type="match status" value="1"/>
</dbReference>
<comment type="caution">
    <text evidence="5">The sequence shown here is derived from an EMBL/GenBank/DDBJ whole genome shotgun (WGS) entry which is preliminary data.</text>
</comment>
<dbReference type="InterPro" id="IPR045851">
    <property type="entry name" value="AMP-bd_C_sf"/>
</dbReference>
<dbReference type="CDD" id="cd19531">
    <property type="entry name" value="LCL_NRPS-like"/>
    <property type="match status" value="1"/>
</dbReference>
<dbReference type="RefSeq" id="WP_125727894.1">
    <property type="nucleotide sequence ID" value="NZ_QHKI01000038.1"/>
</dbReference>
<dbReference type="Pfam" id="PF13193">
    <property type="entry name" value="AMP-binding_C"/>
    <property type="match status" value="1"/>
</dbReference>
<dbReference type="Gene3D" id="3.30.559.10">
    <property type="entry name" value="Chloramphenicol acetyltransferase-like domain"/>
    <property type="match status" value="1"/>
</dbReference>
<dbReference type="InterPro" id="IPR025110">
    <property type="entry name" value="AMP-bd_C"/>
</dbReference>
<dbReference type="OrthoDB" id="2472181at2"/>
<dbReference type="InterPro" id="IPR006162">
    <property type="entry name" value="Ppantetheine_attach_site"/>
</dbReference>
<dbReference type="CDD" id="cd05930">
    <property type="entry name" value="A_NRPS"/>
    <property type="match status" value="1"/>
</dbReference>
<dbReference type="Proteomes" id="UP000287547">
    <property type="component" value="Unassembled WGS sequence"/>
</dbReference>
<dbReference type="NCBIfam" id="TIGR01733">
    <property type="entry name" value="AA-adenyl-dom"/>
    <property type="match status" value="1"/>
</dbReference>
<dbReference type="PROSITE" id="PS50075">
    <property type="entry name" value="CARRIER"/>
    <property type="match status" value="1"/>
</dbReference>
<dbReference type="GO" id="GO:0003824">
    <property type="term" value="F:catalytic activity"/>
    <property type="evidence" value="ECO:0007669"/>
    <property type="project" value="InterPro"/>
</dbReference>
<dbReference type="FunFam" id="3.40.50.980:FF:000001">
    <property type="entry name" value="Non-ribosomal peptide synthetase"/>
    <property type="match status" value="1"/>
</dbReference>